<dbReference type="Pfam" id="PF05977">
    <property type="entry name" value="MFS_3"/>
    <property type="match status" value="1"/>
</dbReference>
<dbReference type="OrthoDB" id="9775268at2"/>
<feature type="transmembrane region" description="Helical" evidence="7">
    <location>
        <begin position="172"/>
        <end position="189"/>
    </location>
</feature>
<evidence type="ECO:0000256" key="2">
    <source>
        <dbReference type="ARBA" id="ARBA00022448"/>
    </source>
</evidence>
<dbReference type="CDD" id="cd06173">
    <property type="entry name" value="MFS_MefA_like"/>
    <property type="match status" value="1"/>
</dbReference>
<dbReference type="InterPro" id="IPR036259">
    <property type="entry name" value="MFS_trans_sf"/>
</dbReference>
<feature type="transmembrane region" description="Helical" evidence="7">
    <location>
        <begin position="341"/>
        <end position="363"/>
    </location>
</feature>
<evidence type="ECO:0000313" key="9">
    <source>
        <dbReference type="EMBL" id="QFG70089.1"/>
    </source>
</evidence>
<organism evidence="9 10">
    <name type="scientific">Ornithinimicrobium pratense</name>
    <dbReference type="NCBI Taxonomy" id="2593973"/>
    <lineage>
        <taxon>Bacteria</taxon>
        <taxon>Bacillati</taxon>
        <taxon>Actinomycetota</taxon>
        <taxon>Actinomycetes</taxon>
        <taxon>Micrococcales</taxon>
        <taxon>Ornithinimicrobiaceae</taxon>
        <taxon>Ornithinimicrobium</taxon>
    </lineage>
</organism>
<dbReference type="KEGG" id="serw:FY030_02050"/>
<evidence type="ECO:0000259" key="8">
    <source>
        <dbReference type="PROSITE" id="PS50850"/>
    </source>
</evidence>
<gene>
    <name evidence="9" type="ORF">FY030_02050</name>
</gene>
<evidence type="ECO:0000256" key="4">
    <source>
        <dbReference type="ARBA" id="ARBA00022692"/>
    </source>
</evidence>
<keyword evidence="10" id="KW-1185">Reference proteome</keyword>
<dbReference type="PANTHER" id="PTHR23513:SF11">
    <property type="entry name" value="STAPHYLOFERRIN A TRANSPORTER"/>
    <property type="match status" value="1"/>
</dbReference>
<dbReference type="Gene3D" id="1.20.1720.10">
    <property type="entry name" value="Multidrug resistance protein D"/>
    <property type="match status" value="1"/>
</dbReference>
<evidence type="ECO:0000256" key="7">
    <source>
        <dbReference type="SAM" id="Phobius"/>
    </source>
</evidence>
<accession>A0A5J6V8C0</accession>
<feature type="transmembrane region" description="Helical" evidence="7">
    <location>
        <begin position="77"/>
        <end position="97"/>
    </location>
</feature>
<dbReference type="Gene3D" id="1.20.1250.20">
    <property type="entry name" value="MFS general substrate transporter like domains"/>
    <property type="match status" value="1"/>
</dbReference>
<feature type="transmembrane region" description="Helical" evidence="7">
    <location>
        <begin position="46"/>
        <end position="65"/>
    </location>
</feature>
<keyword evidence="2" id="KW-0813">Transport</keyword>
<dbReference type="SUPFAM" id="SSF103473">
    <property type="entry name" value="MFS general substrate transporter"/>
    <property type="match status" value="1"/>
</dbReference>
<proteinExistence type="predicted"/>
<evidence type="ECO:0000256" key="6">
    <source>
        <dbReference type="ARBA" id="ARBA00023136"/>
    </source>
</evidence>
<feature type="transmembrane region" description="Helical" evidence="7">
    <location>
        <begin position="281"/>
        <end position="301"/>
    </location>
</feature>
<name>A0A5J6V8C0_9MICO</name>
<feature type="domain" description="Major facilitator superfamily (MFS) profile" evidence="8">
    <location>
        <begin position="1"/>
        <end position="396"/>
    </location>
</feature>
<keyword evidence="3" id="KW-1003">Cell membrane</keyword>
<keyword evidence="4 7" id="KW-0812">Transmembrane</keyword>
<dbReference type="AlphaFoldDB" id="A0A5J6V8C0"/>
<dbReference type="PANTHER" id="PTHR23513">
    <property type="entry name" value="INTEGRAL MEMBRANE EFFLUX PROTEIN-RELATED"/>
    <property type="match status" value="1"/>
</dbReference>
<dbReference type="RefSeq" id="WP_158062581.1">
    <property type="nucleotide sequence ID" value="NZ_CP044427.1"/>
</dbReference>
<keyword evidence="6 7" id="KW-0472">Membrane</keyword>
<evidence type="ECO:0000256" key="3">
    <source>
        <dbReference type="ARBA" id="ARBA00022475"/>
    </source>
</evidence>
<comment type="subcellular location">
    <subcellularLocation>
        <location evidence="1">Cell membrane</location>
        <topology evidence="1">Multi-pass membrane protein</topology>
    </subcellularLocation>
</comment>
<feature type="transmembrane region" description="Helical" evidence="7">
    <location>
        <begin position="369"/>
        <end position="392"/>
    </location>
</feature>
<evidence type="ECO:0000313" key="10">
    <source>
        <dbReference type="Proteomes" id="UP000326546"/>
    </source>
</evidence>
<dbReference type="InterPro" id="IPR010290">
    <property type="entry name" value="TM_effector"/>
</dbReference>
<reference evidence="9 10" key="1">
    <citation type="submission" date="2019-09" db="EMBL/GenBank/DDBJ databases">
        <title>Serinicoccus pratensis sp. nov., isolated from meadow soil.</title>
        <authorList>
            <person name="Zhang W."/>
        </authorList>
    </citation>
    <scope>NUCLEOTIDE SEQUENCE [LARGE SCALE GENOMIC DNA]</scope>
    <source>
        <strain evidence="9 10">W204</strain>
    </source>
</reference>
<sequence length="424" mass="45899">MFSALSVRNYRIYATGAIVSNTGTWMGRVAQDWVVLTELTDNSAQALGIVTGLQFLPILLFTPIAGAMSDTFPKRKVMLVSQSFMAFFAVVMGVAVLSGHMQLWHMFLLAFLSGTAAAFDAPARQAFVSEIVPRGQLTNAVGLNSASFHSGRLIGPGVAGLLIAAFGTGPTLLINALTFVAVIVALLAMNPAELTSRPRPATRGRVREGIAYVRGRPDIMLVMVIAFMHGTFGMNFQLFNALMSTEVFGKGVQDFGVTGSVMAIGSLAGALLAARRDRPRWRLLLGSLALFSLTTLALAFAPTFTVYTVLLIPTGLFALTVMVSANAMVQLSTDQHVRGRVMALYMVVFMGGTPLGAPFLGWIGDQFGARWTVLIATGMCGATAILVIIYLMRHDHIRLRIRRSWRRPLFLERDVNEPVPEKVN</sequence>
<feature type="transmembrane region" description="Helical" evidence="7">
    <location>
        <begin position="307"/>
        <end position="329"/>
    </location>
</feature>
<evidence type="ECO:0000256" key="5">
    <source>
        <dbReference type="ARBA" id="ARBA00022989"/>
    </source>
</evidence>
<dbReference type="Proteomes" id="UP000326546">
    <property type="component" value="Chromosome"/>
</dbReference>
<dbReference type="InterPro" id="IPR020846">
    <property type="entry name" value="MFS_dom"/>
</dbReference>
<dbReference type="GO" id="GO:0005886">
    <property type="term" value="C:plasma membrane"/>
    <property type="evidence" value="ECO:0007669"/>
    <property type="project" value="UniProtKB-SubCell"/>
</dbReference>
<evidence type="ECO:0000256" key="1">
    <source>
        <dbReference type="ARBA" id="ARBA00004651"/>
    </source>
</evidence>
<protein>
    <submittedName>
        <fullName evidence="9">MFS transporter</fullName>
    </submittedName>
</protein>
<feature type="transmembrane region" description="Helical" evidence="7">
    <location>
        <begin position="255"/>
        <end position="274"/>
    </location>
</feature>
<feature type="transmembrane region" description="Helical" evidence="7">
    <location>
        <begin position="219"/>
        <end position="243"/>
    </location>
</feature>
<dbReference type="PROSITE" id="PS50850">
    <property type="entry name" value="MFS"/>
    <property type="match status" value="1"/>
</dbReference>
<dbReference type="GO" id="GO:0022857">
    <property type="term" value="F:transmembrane transporter activity"/>
    <property type="evidence" value="ECO:0007669"/>
    <property type="project" value="InterPro"/>
</dbReference>
<keyword evidence="5 7" id="KW-1133">Transmembrane helix</keyword>
<dbReference type="EMBL" id="CP044427">
    <property type="protein sequence ID" value="QFG70089.1"/>
    <property type="molecule type" value="Genomic_DNA"/>
</dbReference>